<name>A0A2W5VAM4_9BACT</name>
<reference evidence="2 3" key="1">
    <citation type="submission" date="2017-08" db="EMBL/GenBank/DDBJ databases">
        <title>Infants hospitalized years apart are colonized by the same room-sourced microbial strains.</title>
        <authorList>
            <person name="Brooks B."/>
            <person name="Olm M.R."/>
            <person name="Firek B.A."/>
            <person name="Baker R."/>
            <person name="Thomas B.C."/>
            <person name="Morowitz M.J."/>
            <person name="Banfield J.F."/>
        </authorList>
    </citation>
    <scope>NUCLEOTIDE SEQUENCE [LARGE SCALE GENOMIC DNA]</scope>
    <source>
        <strain evidence="2">S2_003_000_R2_14</strain>
    </source>
</reference>
<comment type="caution">
    <text evidence="2">The sequence shown here is derived from an EMBL/GenBank/DDBJ whole genome shotgun (WGS) entry which is preliminary data.</text>
</comment>
<dbReference type="PANTHER" id="PTHR11203">
    <property type="entry name" value="CLEAVAGE AND POLYADENYLATION SPECIFICITY FACTOR FAMILY MEMBER"/>
    <property type="match status" value="1"/>
</dbReference>
<dbReference type="AlphaFoldDB" id="A0A2W5VAM4"/>
<dbReference type="PANTHER" id="PTHR11203:SF49">
    <property type="entry name" value="BLL1145 PROTEIN"/>
    <property type="match status" value="1"/>
</dbReference>
<protein>
    <submittedName>
        <fullName evidence="2">MBL fold metallo-hydrolase</fullName>
    </submittedName>
</protein>
<accession>A0A2W5VAM4</accession>
<dbReference type="SUPFAM" id="SSF56281">
    <property type="entry name" value="Metallo-hydrolase/oxidoreductase"/>
    <property type="match status" value="1"/>
</dbReference>
<dbReference type="GO" id="GO:0016787">
    <property type="term" value="F:hydrolase activity"/>
    <property type="evidence" value="ECO:0007669"/>
    <property type="project" value="UniProtKB-KW"/>
</dbReference>
<dbReference type="InterPro" id="IPR036866">
    <property type="entry name" value="RibonucZ/Hydroxyglut_hydro"/>
</dbReference>
<dbReference type="GO" id="GO:0004521">
    <property type="term" value="F:RNA endonuclease activity"/>
    <property type="evidence" value="ECO:0007669"/>
    <property type="project" value="TreeGrafter"/>
</dbReference>
<sequence length="323" mass="35570">MPVELRRGGLVLQGTPLWFDARTRSPVAFVSHAHSDHIARHDRVIATAETLALMQHRLGQLEATTPLAYGERLELGGLQLECFSAGHVFGSAQVRVTRGDGHRVVYTGDVSLEPALTAAPAPVLDCETLIIESTFGHPKYRFPPRAQLYDQVADWARRQLAQGIRPILLAYSLGKSQETVRQLAARGLPVRAHPTVHDVALVYESLGMAVGARRFEGHFEDGEVGLFPPYRRGSSLVDVPRKSLAALTGWAVEPWGARRCGADLAFPISDHADFNSLCEYARRSGAREVITLHGFSDELAVELRKQGLFARAVHEQVQMELFA</sequence>
<evidence type="ECO:0000259" key="1">
    <source>
        <dbReference type="Pfam" id="PF12706"/>
    </source>
</evidence>
<evidence type="ECO:0000313" key="2">
    <source>
        <dbReference type="EMBL" id="PZR18498.1"/>
    </source>
</evidence>
<organism evidence="2 3">
    <name type="scientific">Archangium gephyra</name>
    <dbReference type="NCBI Taxonomy" id="48"/>
    <lineage>
        <taxon>Bacteria</taxon>
        <taxon>Pseudomonadati</taxon>
        <taxon>Myxococcota</taxon>
        <taxon>Myxococcia</taxon>
        <taxon>Myxococcales</taxon>
        <taxon>Cystobacterineae</taxon>
        <taxon>Archangiaceae</taxon>
        <taxon>Archangium</taxon>
    </lineage>
</organism>
<feature type="domain" description="Metallo-beta-lactamase" evidence="1">
    <location>
        <begin position="28"/>
        <end position="138"/>
    </location>
</feature>
<dbReference type="InterPro" id="IPR050698">
    <property type="entry name" value="MBL"/>
</dbReference>
<dbReference type="Gene3D" id="3.60.15.10">
    <property type="entry name" value="Ribonuclease Z/Hydroxyacylglutathione hydrolase-like"/>
    <property type="match status" value="1"/>
</dbReference>
<dbReference type="Pfam" id="PF12706">
    <property type="entry name" value="Lactamase_B_2"/>
    <property type="match status" value="1"/>
</dbReference>
<dbReference type="EMBL" id="QFQP01000001">
    <property type="protein sequence ID" value="PZR18498.1"/>
    <property type="molecule type" value="Genomic_DNA"/>
</dbReference>
<gene>
    <name evidence="2" type="ORF">DI536_01050</name>
</gene>
<dbReference type="InterPro" id="IPR001279">
    <property type="entry name" value="Metallo-B-lactamas"/>
</dbReference>
<proteinExistence type="predicted"/>
<evidence type="ECO:0000313" key="3">
    <source>
        <dbReference type="Proteomes" id="UP000249061"/>
    </source>
</evidence>
<keyword evidence="2" id="KW-0378">Hydrolase</keyword>
<dbReference type="Proteomes" id="UP000249061">
    <property type="component" value="Unassembled WGS sequence"/>
</dbReference>